<dbReference type="Proteomes" id="UP000193431">
    <property type="component" value="Chromosome"/>
</dbReference>
<proteinExistence type="predicted"/>
<organism evidence="1 2">
    <name type="scientific">Nonlabens spongiae</name>
    <dbReference type="NCBI Taxonomy" id="331648"/>
    <lineage>
        <taxon>Bacteria</taxon>
        <taxon>Pseudomonadati</taxon>
        <taxon>Bacteroidota</taxon>
        <taxon>Flavobacteriia</taxon>
        <taxon>Flavobacteriales</taxon>
        <taxon>Flavobacteriaceae</taxon>
        <taxon>Nonlabens</taxon>
    </lineage>
</organism>
<gene>
    <name evidence="1" type="ORF">BST97_10055</name>
</gene>
<evidence type="ECO:0000313" key="2">
    <source>
        <dbReference type="Proteomes" id="UP000193431"/>
    </source>
</evidence>
<reference evidence="1 2" key="1">
    <citation type="submission" date="2016-11" db="EMBL/GenBank/DDBJ databases">
        <title>Trade-off between light-utilization and light-protection in marine flavobacteria.</title>
        <authorList>
            <person name="Kumagai Y."/>
        </authorList>
    </citation>
    <scope>NUCLEOTIDE SEQUENCE [LARGE SCALE GENOMIC DNA]</scope>
    <source>
        <strain evidence="1 2">JCM 13191</strain>
    </source>
</reference>
<dbReference type="OrthoDB" id="886830at2"/>
<evidence type="ECO:0000313" key="1">
    <source>
        <dbReference type="EMBL" id="ARN78304.1"/>
    </source>
</evidence>
<dbReference type="AlphaFoldDB" id="A0A1W6ML16"/>
<sequence length="62" mass="7296">MKKTNNSNQLDKIIEGLDLAFDRMLEFKKYKKTPVIVEKDGKILEIDPEVLIEERNKEKKCS</sequence>
<name>A0A1W6ML16_9FLAO</name>
<dbReference type="RefSeq" id="WP_085767106.1">
    <property type="nucleotide sequence ID" value="NZ_CP019344.1"/>
</dbReference>
<dbReference type="STRING" id="331648.BST97_10055"/>
<keyword evidence="2" id="KW-1185">Reference proteome</keyword>
<dbReference type="EMBL" id="CP019344">
    <property type="protein sequence ID" value="ARN78304.1"/>
    <property type="molecule type" value="Genomic_DNA"/>
</dbReference>
<accession>A0A1W6ML16</accession>
<protein>
    <submittedName>
        <fullName evidence="1">Uncharacterized protein</fullName>
    </submittedName>
</protein>